<dbReference type="EMBL" id="GBRH01203039">
    <property type="protein sequence ID" value="JAD94856.1"/>
    <property type="molecule type" value="Transcribed_RNA"/>
</dbReference>
<proteinExistence type="predicted"/>
<sequence>MMSFFAASLFTSNDSCFTTLDDESNFALSASTTGTATCLI</sequence>
<dbReference type="AlphaFoldDB" id="A0A0A9E450"/>
<protein>
    <submittedName>
        <fullName evidence="1">Uncharacterized protein</fullName>
    </submittedName>
</protein>
<organism evidence="1">
    <name type="scientific">Arundo donax</name>
    <name type="common">Giant reed</name>
    <name type="synonym">Donax arundinaceus</name>
    <dbReference type="NCBI Taxonomy" id="35708"/>
    <lineage>
        <taxon>Eukaryota</taxon>
        <taxon>Viridiplantae</taxon>
        <taxon>Streptophyta</taxon>
        <taxon>Embryophyta</taxon>
        <taxon>Tracheophyta</taxon>
        <taxon>Spermatophyta</taxon>
        <taxon>Magnoliopsida</taxon>
        <taxon>Liliopsida</taxon>
        <taxon>Poales</taxon>
        <taxon>Poaceae</taxon>
        <taxon>PACMAD clade</taxon>
        <taxon>Arundinoideae</taxon>
        <taxon>Arundineae</taxon>
        <taxon>Arundo</taxon>
    </lineage>
</organism>
<reference evidence="1" key="1">
    <citation type="submission" date="2014-09" db="EMBL/GenBank/DDBJ databases">
        <authorList>
            <person name="Magalhaes I.L.F."/>
            <person name="Oliveira U."/>
            <person name="Santos F.R."/>
            <person name="Vidigal T.H.D.A."/>
            <person name="Brescovit A.D."/>
            <person name="Santos A.J."/>
        </authorList>
    </citation>
    <scope>NUCLEOTIDE SEQUENCE</scope>
    <source>
        <tissue evidence="1">Shoot tissue taken approximately 20 cm above the soil surface</tissue>
    </source>
</reference>
<reference evidence="1" key="2">
    <citation type="journal article" date="2015" name="Data Brief">
        <title>Shoot transcriptome of the giant reed, Arundo donax.</title>
        <authorList>
            <person name="Barrero R.A."/>
            <person name="Guerrero F.D."/>
            <person name="Moolhuijzen P."/>
            <person name="Goolsby J.A."/>
            <person name="Tidwell J."/>
            <person name="Bellgard S.E."/>
            <person name="Bellgard M.I."/>
        </authorList>
    </citation>
    <scope>NUCLEOTIDE SEQUENCE</scope>
    <source>
        <tissue evidence="1">Shoot tissue taken approximately 20 cm above the soil surface</tissue>
    </source>
</reference>
<name>A0A0A9E450_ARUDO</name>
<accession>A0A0A9E450</accession>
<evidence type="ECO:0000313" key="1">
    <source>
        <dbReference type="EMBL" id="JAD94856.1"/>
    </source>
</evidence>